<sequence>MSDLSRADLRRHLSREDAASRISAFVYGNILVMASLIALHPQDLVGPTGVAYVTGTAVSTLVAHVVAESVGMRVRTDTHPRLSTVVHELRDAVPIASSAAVPTLLMIGALLGWLNTTDALRLAIAATVLRLANLGWAVGRIRGERASPRTFLSGILLAAVCVSAAVLKWWLIH</sequence>
<feature type="transmembrane region" description="Helical" evidence="1">
    <location>
        <begin position="92"/>
        <end position="114"/>
    </location>
</feature>
<feature type="transmembrane region" description="Helical" evidence="1">
    <location>
        <begin position="21"/>
        <end position="39"/>
    </location>
</feature>
<keyword evidence="1" id="KW-0812">Transmembrane</keyword>
<keyword evidence="1" id="KW-1133">Transmembrane helix</keyword>
<protein>
    <submittedName>
        <fullName evidence="2">Uncharacterized protein</fullName>
    </submittedName>
</protein>
<evidence type="ECO:0000256" key="1">
    <source>
        <dbReference type="SAM" id="Phobius"/>
    </source>
</evidence>
<keyword evidence="3" id="KW-1185">Reference proteome</keyword>
<feature type="transmembrane region" description="Helical" evidence="1">
    <location>
        <begin position="120"/>
        <end position="139"/>
    </location>
</feature>
<evidence type="ECO:0000313" key="3">
    <source>
        <dbReference type="Proteomes" id="UP000429644"/>
    </source>
</evidence>
<dbReference type="AlphaFoldDB" id="A0A7J9V105"/>
<name>A0A7J9V105_9MICO</name>
<gene>
    <name evidence="2" type="ORF">GB882_17945</name>
</gene>
<dbReference type="EMBL" id="WHPD01003856">
    <property type="protein sequence ID" value="MPV90558.1"/>
    <property type="molecule type" value="Genomic_DNA"/>
</dbReference>
<proteinExistence type="predicted"/>
<comment type="caution">
    <text evidence="2">The sequence shown here is derived from an EMBL/GenBank/DDBJ whole genome shotgun (WGS) entry which is preliminary data.</text>
</comment>
<reference evidence="2 3" key="1">
    <citation type="submission" date="2019-10" db="EMBL/GenBank/DDBJ databases">
        <title>Georgenia wutianyii sp. nov. and Georgenia yuyongxinii sp. nov. isolated from plateau pika (Ochotona curzoniae) in the Qinghai-Tibet plateau of China.</title>
        <authorList>
            <person name="Tian Z."/>
        </authorList>
    </citation>
    <scope>NUCLEOTIDE SEQUENCE [LARGE SCALE GENOMIC DNA]</scope>
    <source>
        <strain evidence="2 3">JCM 15130</strain>
    </source>
</reference>
<accession>A0A7J9V105</accession>
<keyword evidence="1" id="KW-0472">Membrane</keyword>
<organism evidence="2 3">
    <name type="scientific">Georgenia ruanii</name>
    <dbReference type="NCBI Taxonomy" id="348442"/>
    <lineage>
        <taxon>Bacteria</taxon>
        <taxon>Bacillati</taxon>
        <taxon>Actinomycetota</taxon>
        <taxon>Actinomycetes</taxon>
        <taxon>Micrococcales</taxon>
        <taxon>Bogoriellaceae</taxon>
        <taxon>Georgenia</taxon>
    </lineage>
</organism>
<dbReference type="Proteomes" id="UP000429644">
    <property type="component" value="Unassembled WGS sequence"/>
</dbReference>
<feature type="transmembrane region" description="Helical" evidence="1">
    <location>
        <begin position="51"/>
        <end position="71"/>
    </location>
</feature>
<feature type="transmembrane region" description="Helical" evidence="1">
    <location>
        <begin position="151"/>
        <end position="172"/>
    </location>
</feature>
<evidence type="ECO:0000313" key="2">
    <source>
        <dbReference type="EMBL" id="MPV90558.1"/>
    </source>
</evidence>